<keyword evidence="1" id="KW-0812">Transmembrane</keyword>
<keyword evidence="1" id="KW-0472">Membrane</keyword>
<evidence type="ECO:0000256" key="1">
    <source>
        <dbReference type="SAM" id="Phobius"/>
    </source>
</evidence>
<proteinExistence type="predicted"/>
<keyword evidence="3" id="KW-1185">Reference proteome</keyword>
<evidence type="ECO:0000313" key="3">
    <source>
        <dbReference type="Proteomes" id="UP001432322"/>
    </source>
</evidence>
<dbReference type="AlphaFoldDB" id="A0AAV5V887"/>
<dbReference type="Proteomes" id="UP001432322">
    <property type="component" value="Unassembled WGS sequence"/>
</dbReference>
<keyword evidence="1" id="KW-1133">Transmembrane helix</keyword>
<gene>
    <name evidence="2" type="ORF">PFISCL1PPCAC_6284</name>
</gene>
<feature type="non-terminal residue" evidence="2">
    <location>
        <position position="1"/>
    </location>
</feature>
<sequence>PSSIDHRKQRFPSTNLEEDFVNIKWDAASVQSDSFCTSFRNAIYPARIIRWFRGLPRYLRILFISSIFLVLLLLSIGIVALIFLIVNSGEPNIDPSEMQSTTFLPFFPKGRISGLRQFLVPLPSSLVLTLTPSPTSANIFFAFDNNQTMTVIEKIPSGVTMRTVTVEGMEHDGCQNYFPLAFSYTVDSITSNMIPWCCSSNVTSFCYAFNVPFSVLGVLVYKIFEDNVLHFTVLEQVGNYCTMTNYRITEEQSEYLDHSEECYGRLVPVQAASSTYRFDRFDQSSNSSLTTAVLLNDNSLHVSDGSHYNVYSFTSSSIHIDQLLLSSQSDQTMVGAVTQKGASIARVKDSSLSLLQFVPYLPYPGNYHGSFFDVQCNLNLFHSIDGNQSLWISEYAFSWSQ</sequence>
<dbReference type="EMBL" id="BTSY01000002">
    <property type="protein sequence ID" value="GMT14987.1"/>
    <property type="molecule type" value="Genomic_DNA"/>
</dbReference>
<accession>A0AAV5V887</accession>
<name>A0AAV5V887_9BILA</name>
<protein>
    <submittedName>
        <fullName evidence="2">Uncharacterized protein</fullName>
    </submittedName>
</protein>
<evidence type="ECO:0000313" key="2">
    <source>
        <dbReference type="EMBL" id="GMT14987.1"/>
    </source>
</evidence>
<reference evidence="2" key="1">
    <citation type="submission" date="2023-10" db="EMBL/GenBank/DDBJ databases">
        <title>Genome assembly of Pristionchus species.</title>
        <authorList>
            <person name="Yoshida K."/>
            <person name="Sommer R.J."/>
        </authorList>
    </citation>
    <scope>NUCLEOTIDE SEQUENCE</scope>
    <source>
        <strain evidence="2">RS5133</strain>
    </source>
</reference>
<comment type="caution">
    <text evidence="2">The sequence shown here is derived from an EMBL/GenBank/DDBJ whole genome shotgun (WGS) entry which is preliminary data.</text>
</comment>
<organism evidence="2 3">
    <name type="scientific">Pristionchus fissidentatus</name>
    <dbReference type="NCBI Taxonomy" id="1538716"/>
    <lineage>
        <taxon>Eukaryota</taxon>
        <taxon>Metazoa</taxon>
        <taxon>Ecdysozoa</taxon>
        <taxon>Nematoda</taxon>
        <taxon>Chromadorea</taxon>
        <taxon>Rhabditida</taxon>
        <taxon>Rhabditina</taxon>
        <taxon>Diplogasteromorpha</taxon>
        <taxon>Diplogasteroidea</taxon>
        <taxon>Neodiplogasteridae</taxon>
        <taxon>Pristionchus</taxon>
    </lineage>
</organism>
<feature type="transmembrane region" description="Helical" evidence="1">
    <location>
        <begin position="58"/>
        <end position="86"/>
    </location>
</feature>